<keyword evidence="1" id="KW-0808">Transferase</keyword>
<proteinExistence type="predicted"/>
<sequence>MFFNLINFFPSTTDLDLIPDPSAPALAPSPLASSAVLFALLHAQSISATKRRSSELVTSNEPSPLLAASNTQFFPLFSAGPGLHLSPSSIGAFDGQEMGSPYNTSVADYSEVLNPVGFKAISIVDNELAVKPRKGFCLRQLRLKQDADQMQATRIDFEVSLLRTLSFSAANDETVVRNRRSQNL</sequence>
<comment type="caution">
    <text evidence="1">The sequence shown here is derived from an EMBL/GenBank/DDBJ whole genome shotgun (WGS) entry which is preliminary data.</text>
</comment>
<dbReference type="GO" id="GO:0008168">
    <property type="term" value="F:methyltransferase activity"/>
    <property type="evidence" value="ECO:0007669"/>
    <property type="project" value="UniProtKB-KW"/>
</dbReference>
<organism evidence="1 2">
    <name type="scientific">Platanthera guangdongensis</name>
    <dbReference type="NCBI Taxonomy" id="2320717"/>
    <lineage>
        <taxon>Eukaryota</taxon>
        <taxon>Viridiplantae</taxon>
        <taxon>Streptophyta</taxon>
        <taxon>Embryophyta</taxon>
        <taxon>Tracheophyta</taxon>
        <taxon>Spermatophyta</taxon>
        <taxon>Magnoliopsida</taxon>
        <taxon>Liliopsida</taxon>
        <taxon>Asparagales</taxon>
        <taxon>Orchidaceae</taxon>
        <taxon>Orchidoideae</taxon>
        <taxon>Orchideae</taxon>
        <taxon>Orchidinae</taxon>
        <taxon>Platanthera</taxon>
    </lineage>
</organism>
<protein>
    <submittedName>
        <fullName evidence="1">Thiol methyltransferase 2</fullName>
    </submittedName>
</protein>
<keyword evidence="2" id="KW-1185">Reference proteome</keyword>
<keyword evidence="1" id="KW-0489">Methyltransferase</keyword>
<name>A0ABR2LG37_9ASPA</name>
<gene>
    <name evidence="1" type="primary">HOL3</name>
    <name evidence="1" type="ORF">KSP40_PGU002888</name>
</gene>
<reference evidence="1 2" key="1">
    <citation type="journal article" date="2022" name="Nat. Plants">
        <title>Genomes of leafy and leafless Platanthera orchids illuminate the evolution of mycoheterotrophy.</title>
        <authorList>
            <person name="Li M.H."/>
            <person name="Liu K.W."/>
            <person name="Li Z."/>
            <person name="Lu H.C."/>
            <person name="Ye Q.L."/>
            <person name="Zhang D."/>
            <person name="Wang J.Y."/>
            <person name="Li Y.F."/>
            <person name="Zhong Z.M."/>
            <person name="Liu X."/>
            <person name="Yu X."/>
            <person name="Liu D.K."/>
            <person name="Tu X.D."/>
            <person name="Liu B."/>
            <person name="Hao Y."/>
            <person name="Liao X.Y."/>
            <person name="Jiang Y.T."/>
            <person name="Sun W.H."/>
            <person name="Chen J."/>
            <person name="Chen Y.Q."/>
            <person name="Ai Y."/>
            <person name="Zhai J.W."/>
            <person name="Wu S.S."/>
            <person name="Zhou Z."/>
            <person name="Hsiao Y.Y."/>
            <person name="Wu W.L."/>
            <person name="Chen Y.Y."/>
            <person name="Lin Y.F."/>
            <person name="Hsu J.L."/>
            <person name="Li C.Y."/>
            <person name="Wang Z.W."/>
            <person name="Zhao X."/>
            <person name="Zhong W.Y."/>
            <person name="Ma X.K."/>
            <person name="Ma L."/>
            <person name="Huang J."/>
            <person name="Chen G.Z."/>
            <person name="Huang M.Z."/>
            <person name="Huang L."/>
            <person name="Peng D.H."/>
            <person name="Luo Y.B."/>
            <person name="Zou S.Q."/>
            <person name="Chen S.P."/>
            <person name="Lan S."/>
            <person name="Tsai W.C."/>
            <person name="Van de Peer Y."/>
            <person name="Liu Z.J."/>
        </authorList>
    </citation>
    <scope>NUCLEOTIDE SEQUENCE [LARGE SCALE GENOMIC DNA]</scope>
    <source>
        <strain evidence="1">Lor288</strain>
    </source>
</reference>
<dbReference type="GO" id="GO:0032259">
    <property type="term" value="P:methylation"/>
    <property type="evidence" value="ECO:0007669"/>
    <property type="project" value="UniProtKB-KW"/>
</dbReference>
<accession>A0ABR2LG37</accession>
<dbReference type="EMBL" id="JBBWWR010000020">
    <property type="protein sequence ID" value="KAK8939763.1"/>
    <property type="molecule type" value="Genomic_DNA"/>
</dbReference>
<evidence type="ECO:0000313" key="1">
    <source>
        <dbReference type="EMBL" id="KAK8939763.1"/>
    </source>
</evidence>
<dbReference type="Proteomes" id="UP001412067">
    <property type="component" value="Unassembled WGS sequence"/>
</dbReference>
<evidence type="ECO:0000313" key="2">
    <source>
        <dbReference type="Proteomes" id="UP001412067"/>
    </source>
</evidence>